<dbReference type="OrthoDB" id="1640476at2759"/>
<dbReference type="GeneID" id="54486236"/>
<dbReference type="InterPro" id="IPR038169">
    <property type="entry name" value="DC-UbP/UBTD2_N_sf"/>
</dbReference>
<dbReference type="Gene3D" id="1.20.225.20">
    <property type="entry name" value="Ub domain-containing protein, DC-UbP/UBTD2, N-terminal domain"/>
    <property type="match status" value="1"/>
</dbReference>
<evidence type="ECO:0000256" key="1">
    <source>
        <dbReference type="SAM" id="MobiDB-lite"/>
    </source>
</evidence>
<evidence type="ECO:0000313" key="4">
    <source>
        <dbReference type="Proteomes" id="UP000799437"/>
    </source>
</evidence>
<name>A0A6A6WIE2_9PEZI</name>
<dbReference type="InterPro" id="IPR039869">
    <property type="entry name" value="UBTD1/2"/>
</dbReference>
<feature type="region of interest" description="Disordered" evidence="1">
    <location>
        <begin position="1"/>
        <end position="85"/>
    </location>
</feature>
<reference evidence="3" key="1">
    <citation type="journal article" date="2020" name="Stud. Mycol.">
        <title>101 Dothideomycetes genomes: a test case for predicting lifestyles and emergence of pathogens.</title>
        <authorList>
            <person name="Haridas S."/>
            <person name="Albert R."/>
            <person name="Binder M."/>
            <person name="Bloem J."/>
            <person name="Labutti K."/>
            <person name="Salamov A."/>
            <person name="Andreopoulos B."/>
            <person name="Baker S."/>
            <person name="Barry K."/>
            <person name="Bills G."/>
            <person name="Bluhm B."/>
            <person name="Cannon C."/>
            <person name="Castanera R."/>
            <person name="Culley D."/>
            <person name="Daum C."/>
            <person name="Ezra D."/>
            <person name="Gonzalez J."/>
            <person name="Henrissat B."/>
            <person name="Kuo A."/>
            <person name="Liang C."/>
            <person name="Lipzen A."/>
            <person name="Lutzoni F."/>
            <person name="Magnuson J."/>
            <person name="Mondo S."/>
            <person name="Nolan M."/>
            <person name="Ohm R."/>
            <person name="Pangilinan J."/>
            <person name="Park H.-J."/>
            <person name="Ramirez L."/>
            <person name="Alfaro M."/>
            <person name="Sun H."/>
            <person name="Tritt A."/>
            <person name="Yoshinaga Y."/>
            <person name="Zwiers L.-H."/>
            <person name="Turgeon B."/>
            <person name="Goodwin S."/>
            <person name="Spatafora J."/>
            <person name="Crous P."/>
            <person name="Grigoriev I."/>
        </authorList>
    </citation>
    <scope>NUCLEOTIDE SEQUENCE</scope>
    <source>
        <strain evidence="3">CBS 121739</strain>
    </source>
</reference>
<keyword evidence="4" id="KW-1185">Reference proteome</keyword>
<dbReference type="RefSeq" id="XP_033604217.1">
    <property type="nucleotide sequence ID" value="XM_033745182.1"/>
</dbReference>
<dbReference type="PANTHER" id="PTHR13609">
    <property type="entry name" value="UBIQUITIN DOMAIN CONTAINING 1 PROTEIN-RELATED"/>
    <property type="match status" value="1"/>
</dbReference>
<evidence type="ECO:0000313" key="3">
    <source>
        <dbReference type="EMBL" id="KAF2761766.1"/>
    </source>
</evidence>
<accession>A0A6A6WIE2</accession>
<evidence type="ECO:0000259" key="2">
    <source>
        <dbReference type="Pfam" id="PF16455"/>
    </source>
</evidence>
<dbReference type="Proteomes" id="UP000799437">
    <property type="component" value="Unassembled WGS sequence"/>
</dbReference>
<feature type="compositionally biased region" description="Acidic residues" evidence="1">
    <location>
        <begin position="173"/>
        <end position="182"/>
    </location>
</feature>
<proteinExistence type="predicted"/>
<dbReference type="Pfam" id="PF16455">
    <property type="entry name" value="UBD"/>
    <property type="match status" value="1"/>
</dbReference>
<feature type="region of interest" description="Disordered" evidence="1">
    <location>
        <begin position="173"/>
        <end position="217"/>
    </location>
</feature>
<dbReference type="InterPro" id="IPR032752">
    <property type="entry name" value="DC-UbP/UBTD2_N"/>
</dbReference>
<feature type="domain" description="DC-UbP/UBTD2 N-terminal" evidence="2">
    <location>
        <begin position="82"/>
        <end position="176"/>
    </location>
</feature>
<feature type="compositionally biased region" description="Polar residues" evidence="1">
    <location>
        <begin position="7"/>
        <end position="50"/>
    </location>
</feature>
<dbReference type="EMBL" id="ML996566">
    <property type="protein sequence ID" value="KAF2761766.1"/>
    <property type="molecule type" value="Genomic_DNA"/>
</dbReference>
<protein>
    <recommendedName>
        <fullName evidence="2">DC-UbP/UBTD2 N-terminal domain-containing protein</fullName>
    </recommendedName>
</protein>
<gene>
    <name evidence="3" type="ORF">EJ05DRAFT_482604</name>
</gene>
<sequence length="302" mass="33271">MGCCFSSGRNTNDSGNRPAGVSSQHIVSSQNINTFSPHQSSSAVNDTPRASHSRRPLQASETDSVRSIAPNSPLKAIPSARRSHTPHKEIWTLSRLRREREEYFDTRTSGRSETWLVVRSITTMIRDGNVSEAQAMLDAAGCTCPTGSLWKGVWDELGAYYPVPEWVVVEPEELADETDDDEGKGTAGTGEPEDVDEEGRTAQERKDEKGKGRAMAVTESDAGKIVKVRARLSDRSTDVVIKIGQDEKISVLVRRIKTAAQLPVTTKVRIGYLGRILPEQQSLSSQNWNPQHIVNALVFETE</sequence>
<organism evidence="3 4">
    <name type="scientific">Pseudovirgaria hyperparasitica</name>
    <dbReference type="NCBI Taxonomy" id="470096"/>
    <lineage>
        <taxon>Eukaryota</taxon>
        <taxon>Fungi</taxon>
        <taxon>Dikarya</taxon>
        <taxon>Ascomycota</taxon>
        <taxon>Pezizomycotina</taxon>
        <taxon>Dothideomycetes</taxon>
        <taxon>Dothideomycetes incertae sedis</taxon>
        <taxon>Acrospermales</taxon>
        <taxon>Acrospermaceae</taxon>
        <taxon>Pseudovirgaria</taxon>
    </lineage>
</organism>
<feature type="compositionally biased region" description="Basic and acidic residues" evidence="1">
    <location>
        <begin position="198"/>
        <end position="211"/>
    </location>
</feature>
<dbReference type="AlphaFoldDB" id="A0A6A6WIE2"/>